<dbReference type="PANTHER" id="PTHR32552:SF68">
    <property type="entry name" value="FERRICHROME OUTER MEMBRANE TRANSPORTER_PHAGE RECEPTOR"/>
    <property type="match status" value="1"/>
</dbReference>
<dbReference type="Proteomes" id="UP000199040">
    <property type="component" value="Unassembled WGS sequence"/>
</dbReference>
<keyword evidence="13 14" id="KW-0998">Cell outer membrane</keyword>
<keyword evidence="9" id="KW-0406">Ion transport</keyword>
<dbReference type="InterPro" id="IPR039426">
    <property type="entry name" value="TonB-dep_rcpt-like"/>
</dbReference>
<proteinExistence type="inferred from homology"/>
<evidence type="ECO:0000256" key="2">
    <source>
        <dbReference type="ARBA" id="ARBA00009810"/>
    </source>
</evidence>
<evidence type="ECO:0000256" key="15">
    <source>
        <dbReference type="RuleBase" id="RU003357"/>
    </source>
</evidence>
<evidence type="ECO:0000256" key="7">
    <source>
        <dbReference type="ARBA" id="ARBA00022729"/>
    </source>
</evidence>
<evidence type="ECO:0000256" key="10">
    <source>
        <dbReference type="ARBA" id="ARBA00023077"/>
    </source>
</evidence>
<dbReference type="AlphaFoldDB" id="A0A1I3D4C3"/>
<keyword evidence="7 16" id="KW-0732">Signal</keyword>
<evidence type="ECO:0000256" key="13">
    <source>
        <dbReference type="ARBA" id="ARBA00023237"/>
    </source>
</evidence>
<dbReference type="InterPro" id="IPR012910">
    <property type="entry name" value="Plug_dom"/>
</dbReference>
<dbReference type="CDD" id="cd01347">
    <property type="entry name" value="ligand_gated_channel"/>
    <property type="match status" value="1"/>
</dbReference>
<evidence type="ECO:0000256" key="8">
    <source>
        <dbReference type="ARBA" id="ARBA00023004"/>
    </source>
</evidence>
<comment type="similarity">
    <text evidence="2 14 15">Belongs to the TonB-dependent receptor family.</text>
</comment>
<protein>
    <submittedName>
        <fullName evidence="19">Iron complex outermembrane recepter protein</fullName>
    </submittedName>
</protein>
<evidence type="ECO:0000256" key="11">
    <source>
        <dbReference type="ARBA" id="ARBA00023136"/>
    </source>
</evidence>
<dbReference type="Pfam" id="PF07715">
    <property type="entry name" value="Plug"/>
    <property type="match status" value="1"/>
</dbReference>
<evidence type="ECO:0000256" key="1">
    <source>
        <dbReference type="ARBA" id="ARBA00004571"/>
    </source>
</evidence>
<dbReference type="InterPro" id="IPR036942">
    <property type="entry name" value="Beta-barrel_TonB_sf"/>
</dbReference>
<dbReference type="InterPro" id="IPR037066">
    <property type="entry name" value="Plug_dom_sf"/>
</dbReference>
<dbReference type="NCBIfam" id="TIGR01783">
    <property type="entry name" value="TonB-siderophor"/>
    <property type="match status" value="1"/>
</dbReference>
<gene>
    <name evidence="19" type="ORF">SAMN04487959_11016</name>
</gene>
<dbReference type="GO" id="GO:0038023">
    <property type="term" value="F:signaling receptor activity"/>
    <property type="evidence" value="ECO:0007669"/>
    <property type="project" value="InterPro"/>
</dbReference>
<feature type="domain" description="TonB-dependent receptor-like beta-barrel" evidence="17">
    <location>
        <begin position="239"/>
        <end position="672"/>
    </location>
</feature>
<dbReference type="Gene3D" id="2.40.170.20">
    <property type="entry name" value="TonB-dependent receptor, beta-barrel domain"/>
    <property type="match status" value="1"/>
</dbReference>
<evidence type="ECO:0000256" key="6">
    <source>
        <dbReference type="ARBA" id="ARBA00022692"/>
    </source>
</evidence>
<dbReference type="SUPFAM" id="SSF56935">
    <property type="entry name" value="Porins"/>
    <property type="match status" value="1"/>
</dbReference>
<evidence type="ECO:0000256" key="16">
    <source>
        <dbReference type="SAM" id="SignalP"/>
    </source>
</evidence>
<evidence type="ECO:0000256" key="3">
    <source>
        <dbReference type="ARBA" id="ARBA00022448"/>
    </source>
</evidence>
<dbReference type="STRING" id="442341.SAMN04487959_11016"/>
<dbReference type="InterPro" id="IPR000531">
    <property type="entry name" value="Beta-barrel_TonB"/>
</dbReference>
<dbReference type="InterPro" id="IPR010105">
    <property type="entry name" value="TonB_sidphr_rcpt"/>
</dbReference>
<evidence type="ECO:0000256" key="9">
    <source>
        <dbReference type="ARBA" id="ARBA00023065"/>
    </source>
</evidence>
<evidence type="ECO:0000313" key="20">
    <source>
        <dbReference type="Proteomes" id="UP000199040"/>
    </source>
</evidence>
<name>A0A1I3D4C3_9GAMM</name>
<reference evidence="19 20" key="1">
    <citation type="submission" date="2016-10" db="EMBL/GenBank/DDBJ databases">
        <authorList>
            <person name="de Groot N.N."/>
        </authorList>
    </citation>
    <scope>NUCLEOTIDE SEQUENCE [LARGE SCALE GENOMIC DNA]</scope>
    <source>
        <strain evidence="19 20">CGMCC 1.6848</strain>
    </source>
</reference>
<keyword evidence="5" id="KW-0410">Iron transport</keyword>
<keyword evidence="10 15" id="KW-0798">TonB box</keyword>
<comment type="subcellular location">
    <subcellularLocation>
        <location evidence="1 14">Cell outer membrane</location>
        <topology evidence="1 14">Multi-pass membrane protein</topology>
    </subcellularLocation>
</comment>
<evidence type="ECO:0000256" key="14">
    <source>
        <dbReference type="PROSITE-ProRule" id="PRU01360"/>
    </source>
</evidence>
<organism evidence="19 20">
    <name type="scientific">Modicisalibacter xianhensis</name>
    <dbReference type="NCBI Taxonomy" id="442341"/>
    <lineage>
        <taxon>Bacteria</taxon>
        <taxon>Pseudomonadati</taxon>
        <taxon>Pseudomonadota</taxon>
        <taxon>Gammaproteobacteria</taxon>
        <taxon>Oceanospirillales</taxon>
        <taxon>Halomonadaceae</taxon>
        <taxon>Modicisalibacter</taxon>
    </lineage>
</organism>
<keyword evidence="20" id="KW-1185">Reference proteome</keyword>
<keyword evidence="4 14" id="KW-1134">Transmembrane beta strand</keyword>
<evidence type="ECO:0000313" key="19">
    <source>
        <dbReference type="EMBL" id="SFH81572.1"/>
    </source>
</evidence>
<evidence type="ECO:0000256" key="12">
    <source>
        <dbReference type="ARBA" id="ARBA00023170"/>
    </source>
</evidence>
<evidence type="ECO:0000259" key="17">
    <source>
        <dbReference type="Pfam" id="PF00593"/>
    </source>
</evidence>
<evidence type="ECO:0000256" key="5">
    <source>
        <dbReference type="ARBA" id="ARBA00022496"/>
    </source>
</evidence>
<feature type="signal peptide" evidence="16">
    <location>
        <begin position="1"/>
        <end position="36"/>
    </location>
</feature>
<dbReference type="PROSITE" id="PS52016">
    <property type="entry name" value="TONB_DEPENDENT_REC_3"/>
    <property type="match status" value="1"/>
</dbReference>
<keyword evidence="8" id="KW-0408">Iron</keyword>
<sequence>MPNPAFASQPLAQAIRHCLGLSLSGALVAMPLAASAQEGAASPDETGTMVITATALKVEVPALETPRAVSEVSREDLNERAVNSYDEVFRYRSGVISAPYGDDNSADWFFLRGFSGEDSTYMDGLRLFREGGYFWWVTEPFGLERVDLLKGPASILYGEAPPGGVVNAISKRPTEERQGLVEIEAGNKDHRQLGVDSAGPVAEHENISYRMVGLFREEDGELEGTGNQRVYLAPSLAVDFSEDTSLTLLASYTKDHGTPSKGFRPVKGSLLDTAFGRIDPETNLGEPDYERLEREQFTLGYEFEHDINSTWQFEQNLRYSRMDLFLRSLSPYTSLETDSRTVGRFLTYREGDYDAYTVDNRLVGKWFTSKAENTLLLGIDYQRFDINYRVGDGVFTPIDVFDPQYGNLSPGALRYRVEDKKEQVGVYLQDQLRLGDRWVLLGGVRHDSVDVESYSEDPTAVPYDESESQVSFSGGVMYLGDYGLSPYLSYSESFSPQVGRGPDNEAYVPSEGEQWEAGIKYTPDWLDGYMTAAVFDLKETNTLYSNVGEFIQRQGGERHSRGFELEGVGYITDQLQLTAAYTYLDTTIEDPDRGEFRAGLIPYHQASLWLDYSFEGGVLNSVDVGAGVRYVGESVNADPNSNEEVSSYTTYDAMASYEFTPSWIAQINIKNLTDEDYISGCNSWCYYGESRSVIGSLKYRW</sequence>
<dbReference type="GO" id="GO:0015344">
    <property type="term" value="F:siderophore uptake transmembrane transporter activity"/>
    <property type="evidence" value="ECO:0007669"/>
    <property type="project" value="TreeGrafter"/>
</dbReference>
<keyword evidence="12" id="KW-0675">Receptor</keyword>
<evidence type="ECO:0000256" key="4">
    <source>
        <dbReference type="ARBA" id="ARBA00022452"/>
    </source>
</evidence>
<dbReference type="RefSeq" id="WP_092847333.1">
    <property type="nucleotide sequence ID" value="NZ_FOPY01000010.1"/>
</dbReference>
<dbReference type="GO" id="GO:0015891">
    <property type="term" value="P:siderophore transport"/>
    <property type="evidence" value="ECO:0007669"/>
    <property type="project" value="InterPro"/>
</dbReference>
<evidence type="ECO:0000259" key="18">
    <source>
        <dbReference type="Pfam" id="PF07715"/>
    </source>
</evidence>
<feature type="chain" id="PRO_5011464340" evidence="16">
    <location>
        <begin position="37"/>
        <end position="701"/>
    </location>
</feature>
<dbReference type="PANTHER" id="PTHR32552">
    <property type="entry name" value="FERRICHROME IRON RECEPTOR-RELATED"/>
    <property type="match status" value="1"/>
</dbReference>
<dbReference type="Pfam" id="PF00593">
    <property type="entry name" value="TonB_dep_Rec_b-barrel"/>
    <property type="match status" value="1"/>
</dbReference>
<accession>A0A1I3D4C3</accession>
<dbReference type="GO" id="GO:0009279">
    <property type="term" value="C:cell outer membrane"/>
    <property type="evidence" value="ECO:0007669"/>
    <property type="project" value="UniProtKB-SubCell"/>
</dbReference>
<keyword evidence="6 14" id="KW-0812">Transmembrane</keyword>
<keyword evidence="11 14" id="KW-0472">Membrane</keyword>
<dbReference type="Gene3D" id="2.170.130.10">
    <property type="entry name" value="TonB-dependent receptor, plug domain"/>
    <property type="match status" value="1"/>
</dbReference>
<feature type="domain" description="TonB-dependent receptor plug" evidence="18">
    <location>
        <begin position="63"/>
        <end position="165"/>
    </location>
</feature>
<keyword evidence="3 14" id="KW-0813">Transport</keyword>
<dbReference type="EMBL" id="FOPY01000010">
    <property type="protein sequence ID" value="SFH81572.1"/>
    <property type="molecule type" value="Genomic_DNA"/>
</dbReference>